<feature type="compositionally biased region" description="Basic residues" evidence="1">
    <location>
        <begin position="75"/>
        <end position="86"/>
    </location>
</feature>
<sequence>MGFISNILCCASSSVSSLKGTKTTVGNTTLTATPSNNVNKSRTTAASSSDVNVYSTKSHPSNKSTSTTVATSISHRNHSHSHHSRHSTGNVNGNTKDMVTKPTNVHSHAHIHNNSSSSNIDNKDSNKDSSSNSTTNDHTNNSNSNISNHHSHSTPHLHNHGSAVTNVSNSSDTVTTNTRGNDNSHDSSNSSANNNNNTKETTIVTQAIEDEDEDDEDDNERMDIDKDDKRTYTATTTATTSTLSTGTSNTDNDTKFSSSLDEDNHINNTYVSSVPKDSSVVIADKSSNITNPPPDSSSFVPASSSDGNNSNYYNIDEEYQYDDLSYDENNDSIFPPPMLDLTALQPGQAHAPNCTTLLPPKDVTRFGNRKCLVLDLDETLVHSSFKYLRTADFVIPVEIDGQVHNVYVIKRPGVDKFLEVVGQLYEVVVFTASVSRYGDPLLDILDNKPQNSKDGHYTGKQNVHYRLFRDSCYNYEGNYVKNLSQLGRPLSDIIILDNSPASYIFHPQHAVPISSWFSDSHDNELLDILPILNDLSGVPDVSKILDVTI</sequence>
<dbReference type="SUPFAM" id="SSF56784">
    <property type="entry name" value="HAD-like"/>
    <property type="match status" value="1"/>
</dbReference>
<feature type="region of interest" description="Disordered" evidence="1">
    <location>
        <begin position="18"/>
        <end position="262"/>
    </location>
</feature>
<evidence type="ECO:0000256" key="1">
    <source>
        <dbReference type="SAM" id="MobiDB-lite"/>
    </source>
</evidence>
<feature type="compositionally biased region" description="Basic residues" evidence="1">
    <location>
        <begin position="149"/>
        <end position="159"/>
    </location>
</feature>
<keyword evidence="4" id="KW-1185">Reference proteome</keyword>
<dbReference type="GO" id="GO:0016791">
    <property type="term" value="F:phosphatase activity"/>
    <property type="evidence" value="ECO:0007669"/>
    <property type="project" value="InterPro"/>
</dbReference>
<feature type="compositionally biased region" description="Low complexity" evidence="1">
    <location>
        <begin position="128"/>
        <end position="148"/>
    </location>
</feature>
<dbReference type="Proteomes" id="UP000262825">
    <property type="component" value="Unassembled WGS sequence"/>
</dbReference>
<reference evidence="4" key="1">
    <citation type="submission" date="2018-06" db="EMBL/GenBank/DDBJ databases">
        <authorList>
            <person name="Guldener U."/>
        </authorList>
    </citation>
    <scope>NUCLEOTIDE SEQUENCE [LARGE SCALE GENOMIC DNA]</scope>
    <source>
        <strain evidence="4">UTAD17</strain>
    </source>
</reference>
<feature type="compositionally biased region" description="Low complexity" evidence="1">
    <location>
        <begin position="164"/>
        <end position="178"/>
    </location>
</feature>
<dbReference type="Gene3D" id="3.40.50.1000">
    <property type="entry name" value="HAD superfamily/HAD-like"/>
    <property type="match status" value="1"/>
</dbReference>
<dbReference type="OrthoDB" id="277011at2759"/>
<feature type="domain" description="FCP1 homology" evidence="2">
    <location>
        <begin position="365"/>
        <end position="535"/>
    </location>
</feature>
<accession>A0A376B1U8</accession>
<feature type="compositionally biased region" description="Low complexity" evidence="1">
    <location>
        <begin position="232"/>
        <end position="251"/>
    </location>
</feature>
<dbReference type="SMART" id="SM00577">
    <property type="entry name" value="CPDc"/>
    <property type="match status" value="1"/>
</dbReference>
<feature type="compositionally biased region" description="Polar residues" evidence="1">
    <location>
        <begin position="88"/>
        <end position="105"/>
    </location>
</feature>
<proteinExistence type="predicted"/>
<feature type="region of interest" description="Disordered" evidence="1">
    <location>
        <begin position="284"/>
        <end position="312"/>
    </location>
</feature>
<feature type="compositionally biased region" description="Low complexity" evidence="1">
    <location>
        <begin position="186"/>
        <end position="197"/>
    </location>
</feature>
<dbReference type="NCBIfam" id="TIGR02251">
    <property type="entry name" value="HIF-SF_euk"/>
    <property type="match status" value="1"/>
</dbReference>
<dbReference type="InterPro" id="IPR036412">
    <property type="entry name" value="HAD-like_sf"/>
</dbReference>
<dbReference type="PROSITE" id="PS50969">
    <property type="entry name" value="FCP1"/>
    <property type="match status" value="1"/>
</dbReference>
<dbReference type="InterPro" id="IPR011948">
    <property type="entry name" value="Dullard_phosphatase"/>
</dbReference>
<dbReference type="AlphaFoldDB" id="A0A376B1U8"/>
<organism evidence="3 4">
    <name type="scientific">Saccharomycodes ludwigii</name>
    <dbReference type="NCBI Taxonomy" id="36035"/>
    <lineage>
        <taxon>Eukaryota</taxon>
        <taxon>Fungi</taxon>
        <taxon>Dikarya</taxon>
        <taxon>Ascomycota</taxon>
        <taxon>Saccharomycotina</taxon>
        <taxon>Saccharomycetes</taxon>
        <taxon>Saccharomycodales</taxon>
        <taxon>Saccharomycodaceae</taxon>
        <taxon>Saccharomycodes</taxon>
    </lineage>
</organism>
<feature type="compositionally biased region" description="Polar residues" evidence="1">
    <location>
        <begin position="34"/>
        <end position="71"/>
    </location>
</feature>
<evidence type="ECO:0000259" key="2">
    <source>
        <dbReference type="PROSITE" id="PS50969"/>
    </source>
</evidence>
<dbReference type="EMBL" id="UFAJ01000030">
    <property type="protein sequence ID" value="SSD58631.1"/>
    <property type="molecule type" value="Genomic_DNA"/>
</dbReference>
<name>A0A376B1U8_9ASCO</name>
<dbReference type="VEuPathDB" id="FungiDB:SCODWIG_00392"/>
<feature type="compositionally biased region" description="Basic and acidic residues" evidence="1">
    <location>
        <begin position="221"/>
        <end position="231"/>
    </location>
</feature>
<dbReference type="Pfam" id="PF03031">
    <property type="entry name" value="NIF"/>
    <property type="match status" value="1"/>
</dbReference>
<evidence type="ECO:0000313" key="3">
    <source>
        <dbReference type="EMBL" id="SSD58631.1"/>
    </source>
</evidence>
<dbReference type="PANTHER" id="PTHR12210">
    <property type="entry name" value="DULLARD PROTEIN PHOSPHATASE"/>
    <property type="match status" value="1"/>
</dbReference>
<feature type="compositionally biased region" description="Acidic residues" evidence="1">
    <location>
        <begin position="208"/>
        <end position="220"/>
    </location>
</feature>
<gene>
    <name evidence="3" type="ORF">SCODWIG_00392</name>
</gene>
<evidence type="ECO:0000313" key="4">
    <source>
        <dbReference type="Proteomes" id="UP000262825"/>
    </source>
</evidence>
<protein>
    <recommendedName>
        <fullName evidence="2">FCP1 homology domain-containing protein</fullName>
    </recommendedName>
</protein>
<feature type="compositionally biased region" description="Low complexity" evidence="1">
    <location>
        <begin position="296"/>
        <end position="312"/>
    </location>
</feature>
<dbReference type="InterPro" id="IPR050365">
    <property type="entry name" value="TIM50"/>
</dbReference>
<feature type="compositionally biased region" description="Low complexity" evidence="1">
    <location>
        <begin position="21"/>
        <end position="33"/>
    </location>
</feature>
<dbReference type="InterPro" id="IPR004274">
    <property type="entry name" value="FCP1_dom"/>
</dbReference>
<dbReference type="InterPro" id="IPR023214">
    <property type="entry name" value="HAD_sf"/>
</dbReference>
<dbReference type="FunFam" id="3.40.50.1000:FF:000093">
    <property type="entry name" value="NLI interacting factor-like phosphatase family protein"/>
    <property type="match status" value="1"/>
</dbReference>
<dbReference type="CDD" id="cd07521">
    <property type="entry name" value="HAD_FCP1-like"/>
    <property type="match status" value="1"/>
</dbReference>